<keyword evidence="3" id="KW-1185">Reference proteome</keyword>
<dbReference type="OrthoDB" id="2937806at2"/>
<dbReference type="EMBL" id="CP016020">
    <property type="protein sequence ID" value="APH04957.1"/>
    <property type="molecule type" value="Genomic_DNA"/>
</dbReference>
<accession>A0A1L3MRL5</accession>
<proteinExistence type="predicted"/>
<sequence>MKINTFLIQAGLNFFFLFGLLSGFVYYRSGSILLPHSIAAVVGGFLALIAYMWRKKGKRTSENLIFSIRRDQFQLI</sequence>
<dbReference type="KEGG" id="bwh:A9C19_09450"/>
<protein>
    <submittedName>
        <fullName evidence="2">Uncharacterized protein</fullName>
    </submittedName>
</protein>
<reference evidence="2 3" key="1">
    <citation type="journal article" date="2016" name="Sci. Rep.">
        <title>Complete genome sequence and transcriptomic analysis of a novel marine strain Bacillus weihaiensis reveals the mechanism of brown algae degradation.</title>
        <authorList>
            <person name="Zhu Y."/>
            <person name="Chen P."/>
            <person name="Bao Y."/>
            <person name="Men Y."/>
            <person name="Zeng Y."/>
            <person name="Yang J."/>
            <person name="Sun J."/>
            <person name="Sun Y."/>
        </authorList>
    </citation>
    <scope>NUCLEOTIDE SEQUENCE [LARGE SCALE GENOMIC DNA]</scope>
    <source>
        <strain evidence="2 3">Alg07</strain>
    </source>
</reference>
<dbReference type="RefSeq" id="WP_072579750.1">
    <property type="nucleotide sequence ID" value="NZ_CP016020.1"/>
</dbReference>
<feature type="transmembrane region" description="Helical" evidence="1">
    <location>
        <begin position="7"/>
        <end position="27"/>
    </location>
</feature>
<evidence type="ECO:0000313" key="3">
    <source>
        <dbReference type="Proteomes" id="UP000181936"/>
    </source>
</evidence>
<organism evidence="2 3">
    <name type="scientific">Bacillus weihaiensis</name>
    <dbReference type="NCBI Taxonomy" id="1547283"/>
    <lineage>
        <taxon>Bacteria</taxon>
        <taxon>Bacillati</taxon>
        <taxon>Bacillota</taxon>
        <taxon>Bacilli</taxon>
        <taxon>Bacillales</taxon>
        <taxon>Bacillaceae</taxon>
        <taxon>Bacillus</taxon>
    </lineage>
</organism>
<keyword evidence="1" id="KW-0472">Membrane</keyword>
<keyword evidence="1" id="KW-1133">Transmembrane helix</keyword>
<name>A0A1L3MRL5_9BACI</name>
<evidence type="ECO:0000313" key="2">
    <source>
        <dbReference type="EMBL" id="APH04957.1"/>
    </source>
</evidence>
<feature type="transmembrane region" description="Helical" evidence="1">
    <location>
        <begin position="33"/>
        <end position="53"/>
    </location>
</feature>
<dbReference type="AlphaFoldDB" id="A0A1L3MRL5"/>
<dbReference type="Proteomes" id="UP000181936">
    <property type="component" value="Chromosome"/>
</dbReference>
<gene>
    <name evidence="2" type="ORF">A9C19_09450</name>
</gene>
<evidence type="ECO:0000256" key="1">
    <source>
        <dbReference type="SAM" id="Phobius"/>
    </source>
</evidence>
<keyword evidence="1" id="KW-0812">Transmembrane</keyword>